<evidence type="ECO:0000256" key="5">
    <source>
        <dbReference type="ARBA" id="ARBA00023002"/>
    </source>
</evidence>
<keyword evidence="6 8" id="KW-0408">Iron</keyword>
<proteinExistence type="inferred from homology"/>
<evidence type="ECO:0000313" key="13">
    <source>
        <dbReference type="Proteomes" id="UP001218188"/>
    </source>
</evidence>
<reference evidence="12" key="1">
    <citation type="submission" date="2023-03" db="EMBL/GenBank/DDBJ databases">
        <title>Massive genome expansion in bonnet fungi (Mycena s.s.) driven by repeated elements and novel gene families across ecological guilds.</title>
        <authorList>
            <consortium name="Lawrence Berkeley National Laboratory"/>
            <person name="Harder C.B."/>
            <person name="Miyauchi S."/>
            <person name="Viragh M."/>
            <person name="Kuo A."/>
            <person name="Thoen E."/>
            <person name="Andreopoulos B."/>
            <person name="Lu D."/>
            <person name="Skrede I."/>
            <person name="Drula E."/>
            <person name="Henrissat B."/>
            <person name="Morin E."/>
            <person name="Kohler A."/>
            <person name="Barry K."/>
            <person name="LaButti K."/>
            <person name="Morin E."/>
            <person name="Salamov A."/>
            <person name="Lipzen A."/>
            <person name="Mereny Z."/>
            <person name="Hegedus B."/>
            <person name="Baldrian P."/>
            <person name="Stursova M."/>
            <person name="Weitz H."/>
            <person name="Taylor A."/>
            <person name="Grigoriev I.V."/>
            <person name="Nagy L.G."/>
            <person name="Martin F."/>
            <person name="Kauserud H."/>
        </authorList>
    </citation>
    <scope>NUCLEOTIDE SEQUENCE</scope>
    <source>
        <strain evidence="12">CBHHK200</strain>
    </source>
</reference>
<dbReference type="AlphaFoldDB" id="A0AAD6S9B7"/>
<dbReference type="InterPro" id="IPR001128">
    <property type="entry name" value="Cyt_P450"/>
</dbReference>
<evidence type="ECO:0000256" key="9">
    <source>
        <dbReference type="RuleBase" id="RU000461"/>
    </source>
</evidence>
<organism evidence="12 13">
    <name type="scientific">Mycena alexandri</name>
    <dbReference type="NCBI Taxonomy" id="1745969"/>
    <lineage>
        <taxon>Eukaryota</taxon>
        <taxon>Fungi</taxon>
        <taxon>Dikarya</taxon>
        <taxon>Basidiomycota</taxon>
        <taxon>Agaricomycotina</taxon>
        <taxon>Agaricomycetes</taxon>
        <taxon>Agaricomycetidae</taxon>
        <taxon>Agaricales</taxon>
        <taxon>Marasmiineae</taxon>
        <taxon>Mycenaceae</taxon>
        <taxon>Mycena</taxon>
    </lineage>
</organism>
<dbReference type="InterPro" id="IPR036396">
    <property type="entry name" value="Cyt_P450_sf"/>
</dbReference>
<feature type="region of interest" description="Disordered" evidence="10">
    <location>
        <begin position="341"/>
        <end position="360"/>
    </location>
</feature>
<keyword evidence="3 8" id="KW-0349">Heme</keyword>
<comment type="caution">
    <text evidence="12">The sequence shown here is derived from an EMBL/GenBank/DDBJ whole genome shotgun (WGS) entry which is preliminary data.</text>
</comment>
<protein>
    <submittedName>
        <fullName evidence="12">Cytochrome P450</fullName>
    </submittedName>
</protein>
<keyword evidence="11" id="KW-1133">Transmembrane helix</keyword>
<keyword evidence="4 8" id="KW-0479">Metal-binding</keyword>
<dbReference type="PRINTS" id="PR00385">
    <property type="entry name" value="P450"/>
</dbReference>
<keyword evidence="11" id="KW-0472">Membrane</keyword>
<dbReference type="PANTHER" id="PTHR24287:SF1">
    <property type="entry name" value="P450, PUTATIVE (EUROFUNG)-RELATED"/>
    <property type="match status" value="1"/>
</dbReference>
<keyword evidence="13" id="KW-1185">Reference proteome</keyword>
<feature type="binding site" description="axial binding residue" evidence="8">
    <location>
        <position position="537"/>
    </location>
    <ligand>
        <name>heme</name>
        <dbReference type="ChEBI" id="CHEBI:30413"/>
    </ligand>
    <ligandPart>
        <name>Fe</name>
        <dbReference type="ChEBI" id="CHEBI:18248"/>
    </ligandPart>
</feature>
<dbReference type="PANTHER" id="PTHR24287">
    <property type="entry name" value="P450, PUTATIVE (EUROFUNG)-RELATED"/>
    <property type="match status" value="1"/>
</dbReference>
<feature type="transmembrane region" description="Helical" evidence="11">
    <location>
        <begin position="55"/>
        <end position="73"/>
    </location>
</feature>
<evidence type="ECO:0000256" key="2">
    <source>
        <dbReference type="ARBA" id="ARBA00010617"/>
    </source>
</evidence>
<keyword evidence="7 9" id="KW-0503">Monooxygenase</keyword>
<feature type="region of interest" description="Disordered" evidence="10">
    <location>
        <begin position="566"/>
        <end position="586"/>
    </location>
</feature>
<dbReference type="GO" id="GO:0005506">
    <property type="term" value="F:iron ion binding"/>
    <property type="evidence" value="ECO:0007669"/>
    <property type="project" value="InterPro"/>
</dbReference>
<dbReference type="GO" id="GO:0020037">
    <property type="term" value="F:heme binding"/>
    <property type="evidence" value="ECO:0007669"/>
    <property type="project" value="InterPro"/>
</dbReference>
<feature type="compositionally biased region" description="Low complexity" evidence="10">
    <location>
        <begin position="349"/>
        <end position="359"/>
    </location>
</feature>
<gene>
    <name evidence="12" type="ORF">C8F04DRAFT_1047923</name>
</gene>
<evidence type="ECO:0000256" key="3">
    <source>
        <dbReference type="ARBA" id="ARBA00022617"/>
    </source>
</evidence>
<name>A0AAD6S9B7_9AGAR</name>
<dbReference type="Gene3D" id="1.10.630.10">
    <property type="entry name" value="Cytochrome P450"/>
    <property type="match status" value="1"/>
</dbReference>
<dbReference type="PROSITE" id="PS00086">
    <property type="entry name" value="CYTOCHROME_P450"/>
    <property type="match status" value="1"/>
</dbReference>
<evidence type="ECO:0000256" key="6">
    <source>
        <dbReference type="ARBA" id="ARBA00023004"/>
    </source>
</evidence>
<evidence type="ECO:0000313" key="12">
    <source>
        <dbReference type="EMBL" id="KAJ7023596.1"/>
    </source>
</evidence>
<dbReference type="GO" id="GO:0016705">
    <property type="term" value="F:oxidoreductase activity, acting on paired donors, with incorporation or reduction of molecular oxygen"/>
    <property type="evidence" value="ECO:0007669"/>
    <property type="project" value="InterPro"/>
</dbReference>
<dbReference type="SUPFAM" id="SSF48264">
    <property type="entry name" value="Cytochrome P450"/>
    <property type="match status" value="1"/>
</dbReference>
<dbReference type="EMBL" id="JARJCM010000186">
    <property type="protein sequence ID" value="KAJ7023596.1"/>
    <property type="molecule type" value="Genomic_DNA"/>
</dbReference>
<evidence type="ECO:0000256" key="8">
    <source>
        <dbReference type="PIRSR" id="PIRSR602401-1"/>
    </source>
</evidence>
<dbReference type="InterPro" id="IPR047146">
    <property type="entry name" value="Cyt_P450_E_CYP52_fungi"/>
</dbReference>
<evidence type="ECO:0000256" key="7">
    <source>
        <dbReference type="ARBA" id="ARBA00023033"/>
    </source>
</evidence>
<evidence type="ECO:0000256" key="11">
    <source>
        <dbReference type="SAM" id="Phobius"/>
    </source>
</evidence>
<comment type="similarity">
    <text evidence="2 9">Belongs to the cytochrome P450 family.</text>
</comment>
<evidence type="ECO:0000256" key="1">
    <source>
        <dbReference type="ARBA" id="ARBA00001971"/>
    </source>
</evidence>
<keyword evidence="11" id="KW-0812">Transmembrane</keyword>
<dbReference type="CDD" id="cd11063">
    <property type="entry name" value="CYP52"/>
    <property type="match status" value="1"/>
</dbReference>
<evidence type="ECO:0000256" key="4">
    <source>
        <dbReference type="ARBA" id="ARBA00022723"/>
    </source>
</evidence>
<comment type="cofactor">
    <cofactor evidence="1 8">
        <name>heme</name>
        <dbReference type="ChEBI" id="CHEBI:30413"/>
    </cofactor>
</comment>
<dbReference type="Proteomes" id="UP001218188">
    <property type="component" value="Unassembled WGS sequence"/>
</dbReference>
<dbReference type="InterPro" id="IPR002401">
    <property type="entry name" value="Cyt_P450_E_grp-I"/>
</dbReference>
<feature type="transmembrane region" description="Helical" evidence="11">
    <location>
        <begin position="20"/>
        <end position="43"/>
    </location>
</feature>
<feature type="compositionally biased region" description="Basic and acidic residues" evidence="10">
    <location>
        <begin position="573"/>
        <end position="586"/>
    </location>
</feature>
<evidence type="ECO:0000256" key="10">
    <source>
        <dbReference type="SAM" id="MobiDB-lite"/>
    </source>
</evidence>
<dbReference type="InterPro" id="IPR017972">
    <property type="entry name" value="Cyt_P450_CS"/>
</dbReference>
<keyword evidence="5 9" id="KW-0560">Oxidoreductase</keyword>
<accession>A0AAD6S9B7</accession>
<dbReference type="PRINTS" id="PR00463">
    <property type="entry name" value="EP450I"/>
</dbReference>
<dbReference type="GO" id="GO:0004497">
    <property type="term" value="F:monooxygenase activity"/>
    <property type="evidence" value="ECO:0007669"/>
    <property type="project" value="UniProtKB-KW"/>
</dbReference>
<sequence>MVCSSSTSISTRIRDMPPGVAFIASILPALFAPPIFTVGLLIFLQEFHSVSVPTWAAIILSILSIPGALTLQIQYRDYTHRRDAAALGAVLPPELDSGFGGISTVLRSVRDVAVGFPGQLLSQRCDEIGSNTCGIRVGWKNRVFTCEPQYIKSMLSTQFSSFEKGKPFRDIFNPLLGTGVFAADGSMWKFHRDMTRPFFEKQRISDFDIFDKHVEDAINQMKTRLSEGHPLDFQELIGRVTLDSASDFLFGHDFQSLATPLSYPFYITSPSADAAKAASDAPKSFAPAFLEAQDITALRVRYTSFWPLAEFWHDKIKEPMRTVEQFLDPILEGVIAKRREARSTPPSPITSTSPGIKSSTEPETLLEHLIEYTDDVKVLRDELLNISVAGRDTVTCLTTFTVYMLAEHPEVLSKLRQEIFEHVGEKGRPSAEDIKGMKYLRAVLNEVLRLYPPVPLNIRTSIKGVVWPAVRAGEKPIYIPPGTMIPYGPIVMHRRKDLWGPDALEFDPERFIDARLHKYLVPNPFIFLPFNGGPRICLGQQFAYQEASFILIRLLQAFSKISLAPNAQPPDSRVPDDWKTDDPSGWKRREKIRPKSSLAMFVMGGLWVTMEE</sequence>
<dbReference type="Pfam" id="PF00067">
    <property type="entry name" value="p450"/>
    <property type="match status" value="1"/>
</dbReference>